<feature type="compositionally biased region" description="Low complexity" evidence="1">
    <location>
        <begin position="193"/>
        <end position="202"/>
    </location>
</feature>
<dbReference type="VEuPathDB" id="FungiDB:H257_07730"/>
<protein>
    <submittedName>
        <fullName evidence="2">Uncharacterized protein</fullName>
    </submittedName>
</protein>
<feature type="region of interest" description="Disordered" evidence="1">
    <location>
        <begin position="87"/>
        <end position="116"/>
    </location>
</feature>
<proteinExistence type="predicted"/>
<name>W4GGX3_APHAT</name>
<dbReference type="EMBL" id="KI913129">
    <property type="protein sequence ID" value="ETV78940.1"/>
    <property type="molecule type" value="Genomic_DNA"/>
</dbReference>
<dbReference type="RefSeq" id="XP_009831659.1">
    <property type="nucleotide sequence ID" value="XM_009833357.1"/>
</dbReference>
<feature type="compositionally biased region" description="Pro residues" evidence="1">
    <location>
        <begin position="91"/>
        <end position="102"/>
    </location>
</feature>
<feature type="region of interest" description="Disordered" evidence="1">
    <location>
        <begin position="171"/>
        <end position="246"/>
    </location>
</feature>
<feature type="region of interest" description="Disordered" evidence="1">
    <location>
        <begin position="22"/>
        <end position="53"/>
    </location>
</feature>
<evidence type="ECO:0000313" key="2">
    <source>
        <dbReference type="EMBL" id="ETV78940.1"/>
    </source>
</evidence>
<gene>
    <name evidence="2" type="ORF">H257_07730</name>
</gene>
<dbReference type="AlphaFoldDB" id="W4GGX3"/>
<reference evidence="2" key="1">
    <citation type="submission" date="2013-12" db="EMBL/GenBank/DDBJ databases">
        <title>The Genome Sequence of Aphanomyces astaci APO3.</title>
        <authorList>
            <consortium name="The Broad Institute Genomics Platform"/>
            <person name="Russ C."/>
            <person name="Tyler B."/>
            <person name="van West P."/>
            <person name="Dieguez-Uribeondo J."/>
            <person name="Young S.K."/>
            <person name="Zeng Q."/>
            <person name="Gargeya S."/>
            <person name="Fitzgerald M."/>
            <person name="Abouelleil A."/>
            <person name="Alvarado L."/>
            <person name="Chapman S.B."/>
            <person name="Gainer-Dewar J."/>
            <person name="Goldberg J."/>
            <person name="Griggs A."/>
            <person name="Gujja S."/>
            <person name="Hansen M."/>
            <person name="Howarth C."/>
            <person name="Imamovic A."/>
            <person name="Ireland A."/>
            <person name="Larimer J."/>
            <person name="McCowan C."/>
            <person name="Murphy C."/>
            <person name="Pearson M."/>
            <person name="Poon T.W."/>
            <person name="Priest M."/>
            <person name="Roberts A."/>
            <person name="Saif S."/>
            <person name="Shea T."/>
            <person name="Sykes S."/>
            <person name="Wortman J."/>
            <person name="Nusbaum C."/>
            <person name="Birren B."/>
        </authorList>
    </citation>
    <scope>NUCLEOTIDE SEQUENCE [LARGE SCALE GENOMIC DNA]</scope>
    <source>
        <strain evidence="2">APO3</strain>
    </source>
</reference>
<dbReference type="OrthoDB" id="76326at2759"/>
<accession>W4GGX3</accession>
<evidence type="ECO:0000256" key="1">
    <source>
        <dbReference type="SAM" id="MobiDB-lite"/>
    </source>
</evidence>
<dbReference type="GeneID" id="20809726"/>
<feature type="compositionally biased region" description="Polar residues" evidence="1">
    <location>
        <begin position="39"/>
        <end position="53"/>
    </location>
</feature>
<sequence length="440" mass="47684">MSDEDEVTYDIHADGNSKLTKSLQKAKAKSAKQGKDTTAADTSTHVVTPTSAPRNSITAAFLAKGEDSEDDDEDGFASILQFEPHVAIPDEPIPTSSPPPRSPSTHRSMVGTTASIPRSQNVAASILRGIASTSTTIGPSQGRIRQLPVKSTPQKVHATQSFEAAFDRPSHWLKTPPLQSLPKRTARTTASKRLPPTTLLRSTPPPHASTPLRRSMADMLRQATAGGVDRMPDTSRSQPRNEDIEDAGHVASETMLGTSQRELPFHVPPKEKRRKRLSDVSIPGDIGDVLQRASRKASRDATLFHTNAHQALSTSSMVDTPQSRPSITLCLLRTRLHADFVVFTAYIHDVSASVEQPSSPPPLPPLLPIRPNVVVDAVFAKSALAQLHDHVLITLYAPFHILSLAGPYPFPLLLGTQLFQVTDANHSCQTVLPAFDDDWA</sequence>
<organism evidence="2">
    <name type="scientific">Aphanomyces astaci</name>
    <name type="common">Crayfish plague agent</name>
    <dbReference type="NCBI Taxonomy" id="112090"/>
    <lineage>
        <taxon>Eukaryota</taxon>
        <taxon>Sar</taxon>
        <taxon>Stramenopiles</taxon>
        <taxon>Oomycota</taxon>
        <taxon>Saprolegniomycetes</taxon>
        <taxon>Saprolegniales</taxon>
        <taxon>Verrucalvaceae</taxon>
        <taxon>Aphanomyces</taxon>
    </lineage>
</organism>